<sequence length="972" mass="111536">MITPLSGLAALGAFFLVTLALVVSESSVPERPRSLRLPNDTHPLAYHLHISSDIHRGVLLFSGNATIDVVIRKSTNEIVLHAKNLSDIQITVHQLIDGGSEIVDNLTHTIHRSASFLIIHPIENFQAFEEGQRFRLEILYTANMTQRPAGLYYMDYSDEEGHPAFVAATQSEPTFGRLIFPCYDEPGIKSNFSIKITHGSSHSAISNMPVKEIWSHGDLKTTLFHTTPPMSTYLVAFVISYFESTSETYRGITQSLYAPPASKEKGQSALKNAVRTVAAFEDYFGVSYPLPKLDHVALKKNFGAAMENWGLITYKDTSLLKNISLDIRNPLWDRITQNHEIAHQWFGNLVSPEWWTYTWMNEGFATYFGYVITDLLYPEYKVMETFVAHEADSAYSYNSFFDVRPMSSYVENEKDIMGVFDIISYKRAACVIRMFHHAFRQKVFVRGISHFLEKYRYRAANELNLFDALQTELHEDEYFSQKSWASRIRDIMLSWTHSEWLPILVVTRNYENNSITFSQRSVHSKDELWWIPLNFATAQSPNFEDTQVDIFMPPQSQYSVALADLNMQLSGRDWIIVNKQQTGFYLVHYDTDNLMAIARQLQANHSVIHKVNRAGLFRNLKPQIEHNDIEQVDVVFEMLKYLELEQDILTWNEAADSIDRLSENLVGTASHKLFNEFVCRLVTPIFRRVYVEQNANISLDQGNRILHTACLADLPECLGYTRNLAKEYFINKVNFTTDSEYYGTYDTVLCMGVRYLSDPDFHRVIDVLKAADRGSENYDDMIYALRCTQSHRHLLHYLEVMLGEGSTHLILSEPEAMMYIVYVFKSSSASRPVIWQYIERNYMLICRSPNFVEHFNQIAKFVPRHQRLNVSCSAQTIANHMEAEGIKSSHELIESDSPLVGKKMKITENFQDRFEQQIHNWLLGEVPQSTGRSDALLAASLSASNGSSRPQGILKDATRAVRSVLRTIDMYR</sequence>
<feature type="chain" id="PRO_5046140492" description="Aminopeptidase" evidence="11">
    <location>
        <begin position="21"/>
        <end position="972"/>
    </location>
</feature>
<dbReference type="InterPro" id="IPR027268">
    <property type="entry name" value="Peptidase_M4/M1_CTD_sf"/>
</dbReference>
<dbReference type="Pfam" id="PF17900">
    <property type="entry name" value="Peptidase_M1_N"/>
    <property type="match status" value="1"/>
</dbReference>
<evidence type="ECO:0000313" key="15">
    <source>
        <dbReference type="EnsemblMetazoa" id="XP_044314601.1"/>
    </source>
</evidence>
<name>A0ABM5J708_DRORH</name>
<evidence type="ECO:0000256" key="4">
    <source>
        <dbReference type="ARBA" id="ARBA00022670"/>
    </source>
</evidence>
<evidence type="ECO:0000313" key="16">
    <source>
        <dbReference type="Proteomes" id="UP001652680"/>
    </source>
</evidence>
<dbReference type="RefSeq" id="XP_044314601.1">
    <property type="nucleotide sequence ID" value="XM_044458666.1"/>
</dbReference>
<keyword evidence="3" id="KW-0472">Membrane</keyword>
<keyword evidence="9" id="KW-0449">Lipoprotein</keyword>
<dbReference type="EC" id="3.4.11.-" evidence="10"/>
<evidence type="ECO:0000259" key="13">
    <source>
        <dbReference type="Pfam" id="PF11838"/>
    </source>
</evidence>
<keyword evidence="3" id="KW-0336">GPI-anchor</keyword>
<evidence type="ECO:0000259" key="12">
    <source>
        <dbReference type="Pfam" id="PF01433"/>
    </source>
</evidence>
<evidence type="ECO:0000256" key="1">
    <source>
        <dbReference type="ARBA" id="ARBA00004609"/>
    </source>
</evidence>
<dbReference type="InterPro" id="IPR014782">
    <property type="entry name" value="Peptidase_M1_dom"/>
</dbReference>
<evidence type="ECO:0000256" key="2">
    <source>
        <dbReference type="ARBA" id="ARBA00010136"/>
    </source>
</evidence>
<dbReference type="InterPro" id="IPR050344">
    <property type="entry name" value="Peptidase_M1_aminopeptidases"/>
</dbReference>
<feature type="domain" description="ERAP1-like C-terminal" evidence="13">
    <location>
        <begin position="574"/>
        <end position="845"/>
    </location>
</feature>
<keyword evidence="7 10" id="KW-0862">Zinc</keyword>
<evidence type="ECO:0000259" key="14">
    <source>
        <dbReference type="Pfam" id="PF17900"/>
    </source>
</evidence>
<comment type="similarity">
    <text evidence="2 10">Belongs to the peptidase M1 family.</text>
</comment>
<feature type="signal peptide" evidence="11">
    <location>
        <begin position="1"/>
        <end position="20"/>
    </location>
</feature>
<dbReference type="PANTHER" id="PTHR11533:SF299">
    <property type="entry name" value="AMINOPEPTIDASE"/>
    <property type="match status" value="1"/>
</dbReference>
<keyword evidence="4 10" id="KW-0645">Protease</keyword>
<dbReference type="GeneID" id="108046688"/>
<organism evidence="15 16">
    <name type="scientific">Drosophila rhopaloa</name>
    <name type="common">Fruit fly</name>
    <dbReference type="NCBI Taxonomy" id="1041015"/>
    <lineage>
        <taxon>Eukaryota</taxon>
        <taxon>Metazoa</taxon>
        <taxon>Ecdysozoa</taxon>
        <taxon>Arthropoda</taxon>
        <taxon>Hexapoda</taxon>
        <taxon>Insecta</taxon>
        <taxon>Pterygota</taxon>
        <taxon>Neoptera</taxon>
        <taxon>Endopterygota</taxon>
        <taxon>Diptera</taxon>
        <taxon>Brachycera</taxon>
        <taxon>Muscomorpha</taxon>
        <taxon>Ephydroidea</taxon>
        <taxon>Drosophilidae</taxon>
        <taxon>Drosophila</taxon>
        <taxon>Sophophora</taxon>
    </lineage>
</organism>
<dbReference type="InterPro" id="IPR042097">
    <property type="entry name" value="Aminopeptidase_N-like_N_sf"/>
</dbReference>
<evidence type="ECO:0000256" key="8">
    <source>
        <dbReference type="ARBA" id="ARBA00023049"/>
    </source>
</evidence>
<dbReference type="EnsemblMetazoa" id="XM_044458666.1">
    <property type="protein sequence ID" value="XP_044314601.1"/>
    <property type="gene ID" value="LOC108046688"/>
</dbReference>
<keyword evidence="6 10" id="KW-0378">Hydrolase</keyword>
<reference evidence="16" key="1">
    <citation type="journal article" date="2021" name="Elife">
        <title>Highly contiguous assemblies of 101 drosophilid genomes.</title>
        <authorList>
            <person name="Kim B.Y."/>
            <person name="Wang J.R."/>
            <person name="Miller D.E."/>
            <person name="Barmina O."/>
            <person name="Delaney E."/>
            <person name="Thompson A."/>
            <person name="Comeault A.A."/>
            <person name="Peede D."/>
            <person name="D'Agostino E.R."/>
            <person name="Pelaez J."/>
            <person name="Aguilar J.M."/>
            <person name="Haji D."/>
            <person name="Matsunaga T."/>
            <person name="Armstrong E.E."/>
            <person name="Zych M."/>
            <person name="Ogawa Y."/>
            <person name="Stamenkovic-Radak M."/>
            <person name="Jelic M."/>
            <person name="Veselinovic M.S."/>
            <person name="Tanaskovic M."/>
            <person name="Eric P."/>
            <person name="Gao J.J."/>
            <person name="Katoh T.K."/>
            <person name="Toda M.J."/>
            <person name="Watabe H."/>
            <person name="Watada M."/>
            <person name="Davis J.S."/>
            <person name="Moyle L.C."/>
            <person name="Manoli G."/>
            <person name="Bertolini E."/>
            <person name="Kostal V."/>
            <person name="Hawley R.S."/>
            <person name="Takahashi A."/>
            <person name="Jones C.D."/>
            <person name="Price D.K."/>
            <person name="Whiteman N."/>
            <person name="Kopp A."/>
            <person name="Matute D.R."/>
            <person name="Petrov D.A."/>
        </authorList>
    </citation>
    <scope>NUCLEOTIDE SEQUENCE [LARGE SCALE GENOMIC DNA]</scope>
</reference>
<keyword evidence="16" id="KW-1185">Reference proteome</keyword>
<evidence type="ECO:0000256" key="11">
    <source>
        <dbReference type="SAM" id="SignalP"/>
    </source>
</evidence>
<keyword evidence="11" id="KW-0732">Signal</keyword>
<accession>A0ABM5J708</accession>
<evidence type="ECO:0000256" key="6">
    <source>
        <dbReference type="ARBA" id="ARBA00022801"/>
    </source>
</evidence>
<proteinExistence type="inferred from homology"/>
<dbReference type="Gene3D" id="2.60.40.1910">
    <property type="match status" value="1"/>
</dbReference>
<comment type="subcellular location">
    <subcellularLocation>
        <location evidence="1">Cell membrane</location>
        <topology evidence="1">Lipid-anchor</topology>
        <topology evidence="1">GPI-anchor</topology>
    </subcellularLocation>
</comment>
<dbReference type="SUPFAM" id="SSF63737">
    <property type="entry name" value="Leukotriene A4 hydrolase N-terminal domain"/>
    <property type="match status" value="1"/>
</dbReference>
<dbReference type="InterPro" id="IPR024571">
    <property type="entry name" value="ERAP1-like_C_dom"/>
</dbReference>
<dbReference type="Pfam" id="PF11838">
    <property type="entry name" value="ERAP1_C"/>
    <property type="match status" value="1"/>
</dbReference>
<evidence type="ECO:0000256" key="10">
    <source>
        <dbReference type="RuleBase" id="RU364040"/>
    </source>
</evidence>
<keyword evidence="10" id="KW-0031">Aminopeptidase</keyword>
<keyword evidence="3" id="KW-0325">Glycoprotein</keyword>
<feature type="domain" description="Peptidase M1 membrane alanine aminopeptidase" evidence="12">
    <location>
        <begin position="269"/>
        <end position="493"/>
    </location>
</feature>
<keyword evidence="5 10" id="KW-0479">Metal-binding</keyword>
<dbReference type="SUPFAM" id="SSF55486">
    <property type="entry name" value="Metalloproteases ('zincins'), catalytic domain"/>
    <property type="match status" value="1"/>
</dbReference>
<dbReference type="CDD" id="cd09601">
    <property type="entry name" value="M1_APN-Q_like"/>
    <property type="match status" value="1"/>
</dbReference>
<dbReference type="InterPro" id="IPR045357">
    <property type="entry name" value="Aminopeptidase_N-like_N"/>
</dbReference>
<keyword evidence="8 10" id="KW-0482">Metalloprotease</keyword>
<evidence type="ECO:0000256" key="3">
    <source>
        <dbReference type="ARBA" id="ARBA00022622"/>
    </source>
</evidence>
<feature type="domain" description="Aminopeptidase N-like N-terminal" evidence="14">
    <location>
        <begin position="43"/>
        <end position="234"/>
    </location>
</feature>
<protein>
    <recommendedName>
        <fullName evidence="10">Aminopeptidase</fullName>
        <ecNumber evidence="10">3.4.11.-</ecNumber>
    </recommendedName>
</protein>
<evidence type="ECO:0000256" key="9">
    <source>
        <dbReference type="ARBA" id="ARBA00023288"/>
    </source>
</evidence>
<dbReference type="InterPro" id="IPR034016">
    <property type="entry name" value="M1_APN-typ"/>
</dbReference>
<evidence type="ECO:0000256" key="5">
    <source>
        <dbReference type="ARBA" id="ARBA00022723"/>
    </source>
</evidence>
<comment type="cofactor">
    <cofactor evidence="10">
        <name>Zn(2+)</name>
        <dbReference type="ChEBI" id="CHEBI:29105"/>
    </cofactor>
    <text evidence="10">Binds 1 zinc ion per subunit.</text>
</comment>
<dbReference type="PRINTS" id="PR00756">
    <property type="entry name" value="ALADIPTASE"/>
</dbReference>
<dbReference type="Pfam" id="PF01433">
    <property type="entry name" value="Peptidase_M1"/>
    <property type="match status" value="1"/>
</dbReference>
<dbReference type="InterPro" id="IPR001930">
    <property type="entry name" value="Peptidase_M1"/>
</dbReference>
<dbReference type="Gene3D" id="1.25.50.20">
    <property type="match status" value="1"/>
</dbReference>
<dbReference type="Proteomes" id="UP001652680">
    <property type="component" value="Unassembled WGS sequence"/>
</dbReference>
<evidence type="ECO:0000256" key="7">
    <source>
        <dbReference type="ARBA" id="ARBA00022833"/>
    </source>
</evidence>
<dbReference type="Gene3D" id="2.60.40.1730">
    <property type="entry name" value="tricorn interacting facor f3 domain"/>
    <property type="match status" value="1"/>
</dbReference>
<reference evidence="15" key="2">
    <citation type="submission" date="2025-05" db="UniProtKB">
        <authorList>
            <consortium name="EnsemblMetazoa"/>
        </authorList>
    </citation>
    <scope>IDENTIFICATION</scope>
</reference>
<dbReference type="Gene3D" id="1.10.390.10">
    <property type="entry name" value="Neutral Protease Domain 2"/>
    <property type="match status" value="1"/>
</dbReference>
<dbReference type="PANTHER" id="PTHR11533">
    <property type="entry name" value="PROTEASE M1 ZINC METALLOPROTEASE"/>
    <property type="match status" value="1"/>
</dbReference>